<keyword evidence="4 9" id="KW-0997">Cell inner membrane</keyword>
<comment type="subunit">
    <text evidence="9">The complex comprises the extracytoplasmic solute receptor protein and the two transmembrane proteins.</text>
</comment>
<dbReference type="PANTHER" id="PTHR35011:SF2">
    <property type="entry name" value="2,3-DIKETO-L-GULONATE TRAP TRANSPORTER SMALL PERMEASE PROTEIN YIAM"/>
    <property type="match status" value="1"/>
</dbReference>
<comment type="function">
    <text evidence="9">Part of the tripartite ATP-independent periplasmic (TRAP) transport system.</text>
</comment>
<accession>A0ABM6ICF7</accession>
<evidence type="ECO:0000259" key="10">
    <source>
        <dbReference type="Pfam" id="PF04290"/>
    </source>
</evidence>
<reference evidence="11 12" key="1">
    <citation type="submission" date="2017-01" db="EMBL/GenBank/DDBJ databases">
        <title>The complete genome sequence of a sulfur-oxidizing marine bacterium Thioclava sp. 25B10_4T.</title>
        <authorList>
            <person name="Liu Y."/>
            <person name="Lai Q."/>
            <person name="Shao Z."/>
        </authorList>
    </citation>
    <scope>NUCLEOTIDE SEQUENCE [LARGE SCALE GENOMIC DNA]</scope>
    <source>
        <strain evidence="11 12">25B10_4</strain>
    </source>
</reference>
<proteinExistence type="inferred from homology"/>
<dbReference type="Pfam" id="PF04290">
    <property type="entry name" value="DctQ"/>
    <property type="match status" value="1"/>
</dbReference>
<keyword evidence="3" id="KW-1003">Cell membrane</keyword>
<dbReference type="InterPro" id="IPR007387">
    <property type="entry name" value="TRAP_DctQ"/>
</dbReference>
<evidence type="ECO:0000256" key="6">
    <source>
        <dbReference type="ARBA" id="ARBA00022989"/>
    </source>
</evidence>
<evidence type="ECO:0000313" key="12">
    <source>
        <dbReference type="Proteomes" id="UP000185622"/>
    </source>
</evidence>
<dbReference type="EMBL" id="CP019437">
    <property type="protein sequence ID" value="AQS46372.1"/>
    <property type="molecule type" value="Genomic_DNA"/>
</dbReference>
<keyword evidence="12" id="KW-1185">Reference proteome</keyword>
<protein>
    <recommendedName>
        <fullName evidence="9">TRAP transporter small permease protein</fullName>
    </recommendedName>
</protein>
<feature type="transmembrane region" description="Helical" evidence="9">
    <location>
        <begin position="111"/>
        <end position="131"/>
    </location>
</feature>
<sequence length="192" mass="20322">MKGTDRSDAAGSAEGEGRARPFLRLAQGVIDLLEWSGKLIAAGTLSVLFVALLTNVILRYGAGKGIPWAYEIHAILLPWLVAGGIVIATARSRNIAITLLPELGGARVRRAFMLFVEAAIIVISISVLWSSQPILRASTFQTLSTLGVKAIWGYSSMVYSFGAMAIIAALDIVLLLGGKSVMDDDPAHASLS</sequence>
<evidence type="ECO:0000256" key="3">
    <source>
        <dbReference type="ARBA" id="ARBA00022475"/>
    </source>
</evidence>
<dbReference type="InterPro" id="IPR055348">
    <property type="entry name" value="DctQ"/>
</dbReference>
<dbReference type="RefSeq" id="WP_075777518.1">
    <property type="nucleotide sequence ID" value="NZ_CP019437.1"/>
</dbReference>
<evidence type="ECO:0000256" key="1">
    <source>
        <dbReference type="ARBA" id="ARBA00004429"/>
    </source>
</evidence>
<evidence type="ECO:0000256" key="8">
    <source>
        <dbReference type="ARBA" id="ARBA00038436"/>
    </source>
</evidence>
<evidence type="ECO:0000256" key="5">
    <source>
        <dbReference type="ARBA" id="ARBA00022692"/>
    </source>
</evidence>
<comment type="subcellular location">
    <subcellularLocation>
        <location evidence="1 9">Cell inner membrane</location>
        <topology evidence="1 9">Multi-pass membrane protein</topology>
    </subcellularLocation>
</comment>
<evidence type="ECO:0000256" key="7">
    <source>
        <dbReference type="ARBA" id="ARBA00023136"/>
    </source>
</evidence>
<gene>
    <name evidence="11" type="ORF">BMG03_00075</name>
</gene>
<feature type="transmembrane region" description="Helical" evidence="9">
    <location>
        <begin position="39"/>
        <end position="62"/>
    </location>
</feature>
<evidence type="ECO:0000256" key="4">
    <source>
        <dbReference type="ARBA" id="ARBA00022519"/>
    </source>
</evidence>
<keyword evidence="2 9" id="KW-0813">Transport</keyword>
<feature type="transmembrane region" description="Helical" evidence="9">
    <location>
        <begin position="151"/>
        <end position="176"/>
    </location>
</feature>
<evidence type="ECO:0000256" key="9">
    <source>
        <dbReference type="RuleBase" id="RU369079"/>
    </source>
</evidence>
<keyword evidence="5 9" id="KW-0812">Transmembrane</keyword>
<feature type="domain" description="Tripartite ATP-independent periplasmic transporters DctQ component" evidence="10">
    <location>
        <begin position="49"/>
        <end position="175"/>
    </location>
</feature>
<keyword evidence="7 9" id="KW-0472">Membrane</keyword>
<feature type="transmembrane region" description="Helical" evidence="9">
    <location>
        <begin position="68"/>
        <end position="90"/>
    </location>
</feature>
<keyword evidence="6 9" id="KW-1133">Transmembrane helix</keyword>
<dbReference type="Proteomes" id="UP000185622">
    <property type="component" value="Chromosome"/>
</dbReference>
<organism evidence="11 12">
    <name type="scientific">Thioclava nitratireducens</name>
    <dbReference type="NCBI Taxonomy" id="1915078"/>
    <lineage>
        <taxon>Bacteria</taxon>
        <taxon>Pseudomonadati</taxon>
        <taxon>Pseudomonadota</taxon>
        <taxon>Alphaproteobacteria</taxon>
        <taxon>Rhodobacterales</taxon>
        <taxon>Paracoccaceae</taxon>
        <taxon>Thioclava</taxon>
    </lineage>
</organism>
<comment type="similarity">
    <text evidence="8 9">Belongs to the TRAP transporter small permease family.</text>
</comment>
<evidence type="ECO:0000256" key="2">
    <source>
        <dbReference type="ARBA" id="ARBA00022448"/>
    </source>
</evidence>
<name>A0ABM6ICF7_9RHOB</name>
<evidence type="ECO:0000313" key="11">
    <source>
        <dbReference type="EMBL" id="AQS46372.1"/>
    </source>
</evidence>
<dbReference type="PANTHER" id="PTHR35011">
    <property type="entry name" value="2,3-DIKETO-L-GULONATE TRAP TRANSPORTER SMALL PERMEASE PROTEIN YIAM"/>
    <property type="match status" value="1"/>
</dbReference>